<gene>
    <name evidence="9" type="primary">LOC102801837</name>
</gene>
<dbReference type="InterPro" id="IPR001612">
    <property type="entry name" value="Caveolin"/>
</dbReference>
<keyword evidence="5 6" id="KW-0472">Membrane</keyword>
<sequence length="171" mass="19441">MAKENCEVRGKPDDDVHHELLSFKRLQPTGSGDNIYVLDEHVELTYHSVFHEPLGSRNWPVIDGFFYTIFTYTQVYTYRIMSLLLGAIFGVVWGVSFGILNSVIVWIVQPLLKLLFVGIRVFSNPWRVGIRAGIDPFFQSIGLAYSSIKASFDVRYSGPSLPRGNQQMDHV</sequence>
<dbReference type="RefSeq" id="XP_006811166.1">
    <property type="nucleotide sequence ID" value="XM_006811103.1"/>
</dbReference>
<feature type="transmembrane region" description="Helical" evidence="7">
    <location>
        <begin position="103"/>
        <end position="122"/>
    </location>
</feature>
<evidence type="ECO:0000256" key="5">
    <source>
        <dbReference type="ARBA" id="ARBA00023136"/>
    </source>
</evidence>
<proteinExistence type="inferred from homology"/>
<evidence type="ECO:0000256" key="4">
    <source>
        <dbReference type="ARBA" id="ARBA00023034"/>
    </source>
</evidence>
<keyword evidence="7" id="KW-0812">Transmembrane</keyword>
<evidence type="ECO:0000256" key="1">
    <source>
        <dbReference type="ARBA" id="ARBA00004202"/>
    </source>
</evidence>
<dbReference type="GeneID" id="102801837"/>
<keyword evidence="7" id="KW-1133">Transmembrane helix</keyword>
<evidence type="ECO:0000256" key="7">
    <source>
        <dbReference type="SAM" id="Phobius"/>
    </source>
</evidence>
<feature type="transmembrane region" description="Helical" evidence="7">
    <location>
        <begin position="76"/>
        <end position="97"/>
    </location>
</feature>
<dbReference type="PANTHER" id="PTHR10844:SF30">
    <property type="entry name" value="CAVEOLIN"/>
    <property type="match status" value="1"/>
</dbReference>
<accession>A0ABM0LTS5</accession>
<name>A0ABM0LTS5_SACKO</name>
<dbReference type="Proteomes" id="UP000694865">
    <property type="component" value="Unplaced"/>
</dbReference>
<keyword evidence="4 6" id="KW-0333">Golgi apparatus</keyword>
<comment type="similarity">
    <text evidence="2 6">Belongs to the caveolin family.</text>
</comment>
<organism evidence="8 9">
    <name type="scientific">Saccoglossus kowalevskii</name>
    <name type="common">Acorn worm</name>
    <dbReference type="NCBI Taxonomy" id="10224"/>
    <lineage>
        <taxon>Eukaryota</taxon>
        <taxon>Metazoa</taxon>
        <taxon>Hemichordata</taxon>
        <taxon>Enteropneusta</taxon>
        <taxon>Harrimaniidae</taxon>
        <taxon>Saccoglossus</taxon>
    </lineage>
</organism>
<comment type="subcellular location">
    <subcellularLocation>
        <location evidence="1 6">Cell membrane</location>
        <topology evidence="1 6">Peripheral membrane protein</topology>
    </subcellularLocation>
    <subcellularLocation>
        <location evidence="6">Golgi apparatus membrane</location>
        <topology evidence="6">Peripheral membrane protein</topology>
    </subcellularLocation>
    <subcellularLocation>
        <location evidence="6">Membrane</location>
        <location evidence="6">Caveola</location>
        <topology evidence="6">Peripheral membrane protein</topology>
    </subcellularLocation>
</comment>
<keyword evidence="8" id="KW-1185">Reference proteome</keyword>
<evidence type="ECO:0000313" key="9">
    <source>
        <dbReference type="RefSeq" id="XP_006811166.1"/>
    </source>
</evidence>
<reference evidence="9" key="1">
    <citation type="submission" date="2025-08" db="UniProtKB">
        <authorList>
            <consortium name="RefSeq"/>
        </authorList>
    </citation>
    <scope>IDENTIFICATION</scope>
    <source>
        <tissue evidence="9">Testes</tissue>
    </source>
</reference>
<keyword evidence="3 6" id="KW-1003">Cell membrane</keyword>
<protein>
    <recommendedName>
        <fullName evidence="6">Caveolin</fullName>
    </recommendedName>
</protein>
<dbReference type="Pfam" id="PF01146">
    <property type="entry name" value="Caveolin"/>
    <property type="match status" value="1"/>
</dbReference>
<evidence type="ECO:0000313" key="8">
    <source>
        <dbReference type="Proteomes" id="UP000694865"/>
    </source>
</evidence>
<comment type="function">
    <text evidence="6">May act as a scaffolding protein within caveolar membranes. Interacts directly with G-protein alpha subunits and can functionally regulate their activity.</text>
</comment>
<evidence type="ECO:0000256" key="3">
    <source>
        <dbReference type="ARBA" id="ARBA00022475"/>
    </source>
</evidence>
<evidence type="ECO:0000256" key="6">
    <source>
        <dbReference type="RuleBase" id="RU000680"/>
    </source>
</evidence>
<evidence type="ECO:0000256" key="2">
    <source>
        <dbReference type="ARBA" id="ARBA00010988"/>
    </source>
</evidence>
<dbReference type="PANTHER" id="PTHR10844">
    <property type="entry name" value="CAVEOLIN"/>
    <property type="match status" value="1"/>
</dbReference>